<dbReference type="PANTHER" id="PTHR14356:SF3">
    <property type="entry name" value="INTERLEUKIN-15"/>
    <property type="match status" value="1"/>
</dbReference>
<dbReference type="SUPFAM" id="SSF47266">
    <property type="entry name" value="4-helical cytokines"/>
    <property type="match status" value="1"/>
</dbReference>
<name>A0ABU7E761_9TELE</name>
<comment type="similarity">
    <text evidence="2 7">Belongs to the IL-15/IL-21 family.</text>
</comment>
<gene>
    <name evidence="8" type="ORF">CHARACLAT_005109</name>
</gene>
<comment type="caution">
    <text evidence="8">The sequence shown here is derived from an EMBL/GenBank/DDBJ whole genome shotgun (WGS) entry which is preliminary data.</text>
</comment>
<evidence type="ECO:0000313" key="9">
    <source>
        <dbReference type="Proteomes" id="UP001352852"/>
    </source>
</evidence>
<organism evidence="8 9">
    <name type="scientific">Characodon lateralis</name>
    <dbReference type="NCBI Taxonomy" id="208331"/>
    <lineage>
        <taxon>Eukaryota</taxon>
        <taxon>Metazoa</taxon>
        <taxon>Chordata</taxon>
        <taxon>Craniata</taxon>
        <taxon>Vertebrata</taxon>
        <taxon>Euteleostomi</taxon>
        <taxon>Actinopterygii</taxon>
        <taxon>Neopterygii</taxon>
        <taxon>Teleostei</taxon>
        <taxon>Neoteleostei</taxon>
        <taxon>Acanthomorphata</taxon>
        <taxon>Ovalentaria</taxon>
        <taxon>Atherinomorphae</taxon>
        <taxon>Cyprinodontiformes</taxon>
        <taxon>Goodeidae</taxon>
        <taxon>Characodon</taxon>
    </lineage>
</organism>
<evidence type="ECO:0000256" key="5">
    <source>
        <dbReference type="ARBA" id="ARBA00022729"/>
    </source>
</evidence>
<dbReference type="InterPro" id="IPR020439">
    <property type="entry name" value="IL-15"/>
</dbReference>
<evidence type="ECO:0000256" key="2">
    <source>
        <dbReference type="ARBA" id="ARBA00006050"/>
    </source>
</evidence>
<evidence type="ECO:0000256" key="6">
    <source>
        <dbReference type="ARBA" id="ARBA00023157"/>
    </source>
</evidence>
<dbReference type="InterPro" id="IPR003443">
    <property type="entry name" value="IL-15/IL-21_fam"/>
</dbReference>
<proteinExistence type="inferred from homology"/>
<keyword evidence="5" id="KW-0732">Signal</keyword>
<keyword evidence="6" id="KW-1015">Disulfide bond</keyword>
<evidence type="ECO:0000256" key="1">
    <source>
        <dbReference type="ARBA" id="ARBA00004613"/>
    </source>
</evidence>
<dbReference type="Pfam" id="PF02372">
    <property type="entry name" value="IL15"/>
    <property type="match status" value="1"/>
</dbReference>
<evidence type="ECO:0000313" key="8">
    <source>
        <dbReference type="EMBL" id="MED6283088.1"/>
    </source>
</evidence>
<keyword evidence="3 7" id="KW-0202">Cytokine</keyword>
<keyword evidence="4" id="KW-0964">Secreted</keyword>
<accession>A0ABU7E761</accession>
<dbReference type="Proteomes" id="UP001352852">
    <property type="component" value="Unassembled WGS sequence"/>
</dbReference>
<dbReference type="EMBL" id="JAHUTJ010049430">
    <property type="protein sequence ID" value="MED6283088.1"/>
    <property type="molecule type" value="Genomic_DNA"/>
</dbReference>
<evidence type="ECO:0000256" key="3">
    <source>
        <dbReference type="ARBA" id="ARBA00022514"/>
    </source>
</evidence>
<evidence type="ECO:0000256" key="4">
    <source>
        <dbReference type="ARBA" id="ARBA00022525"/>
    </source>
</evidence>
<dbReference type="PRINTS" id="PR01930">
    <property type="entry name" value="INTRLEUKIN15"/>
</dbReference>
<dbReference type="InterPro" id="IPR020410">
    <property type="entry name" value="IL-15_fish"/>
</dbReference>
<comment type="subcellular location">
    <subcellularLocation>
        <location evidence="1">Secreted</location>
    </subcellularLocation>
</comment>
<evidence type="ECO:0000256" key="7">
    <source>
        <dbReference type="RuleBase" id="RU003453"/>
    </source>
</evidence>
<reference evidence="8 9" key="1">
    <citation type="submission" date="2021-06" db="EMBL/GenBank/DDBJ databases">
        <authorList>
            <person name="Palmer J.M."/>
        </authorList>
    </citation>
    <scope>NUCLEOTIDE SEQUENCE [LARGE SCALE GENOMIC DNA]</scope>
    <source>
        <strain evidence="8 9">CL_MEX2019</strain>
        <tissue evidence="8">Muscle</tissue>
    </source>
</reference>
<keyword evidence="9" id="KW-1185">Reference proteome</keyword>
<sequence length="175" mass="20321">MIENFMTALQVILVQLTFPRAQQAKSDLFQSTWKLCYRDSHKTQVWLCFFTLSLLTLCNCDISPTESRDLQKCLGVLRATIEKSDAMLYTPSNYDVTDRCKQKMLQCYMLELMVILEEEETAEKETQCIFHFNHELKPETSCPECEIYPLQNSTIFFDSLVSILQKLAMSQSNTV</sequence>
<dbReference type="Gene3D" id="1.20.1250.70">
    <property type="entry name" value="Interleukin-15/Interleukin-21"/>
    <property type="match status" value="1"/>
</dbReference>
<protein>
    <recommendedName>
        <fullName evidence="7">Interleukin</fullName>
    </recommendedName>
</protein>
<dbReference type="PRINTS" id="PR01949">
    <property type="entry name" value="INTLKN15FISH"/>
</dbReference>
<dbReference type="InterPro" id="IPR009079">
    <property type="entry name" value="4_helix_cytokine-like_core"/>
</dbReference>
<dbReference type="PANTHER" id="PTHR14356">
    <property type="entry name" value="INTERLEUKIN-15-RELATED"/>
    <property type="match status" value="1"/>
</dbReference>